<feature type="compositionally biased region" description="Acidic residues" evidence="2">
    <location>
        <begin position="47"/>
        <end position="62"/>
    </location>
</feature>
<gene>
    <name evidence="4" type="ORF">C2845_PM01G25630</name>
</gene>
<dbReference type="InterPro" id="IPR001878">
    <property type="entry name" value="Znf_CCHC"/>
</dbReference>
<keyword evidence="1" id="KW-0863">Zinc-finger</keyword>
<protein>
    <recommendedName>
        <fullName evidence="3">CCHC-type domain-containing protein</fullName>
    </recommendedName>
</protein>
<keyword evidence="5" id="KW-1185">Reference proteome</keyword>
<keyword evidence="1" id="KW-0862">Zinc</keyword>
<evidence type="ECO:0000259" key="3">
    <source>
        <dbReference type="PROSITE" id="PS50158"/>
    </source>
</evidence>
<dbReference type="Pfam" id="PF14111">
    <property type="entry name" value="DUF4283"/>
    <property type="match status" value="1"/>
</dbReference>
<dbReference type="GO" id="GO:0003676">
    <property type="term" value="F:nucleic acid binding"/>
    <property type="evidence" value="ECO:0007669"/>
    <property type="project" value="InterPro"/>
</dbReference>
<evidence type="ECO:0000313" key="4">
    <source>
        <dbReference type="EMBL" id="RLN39814.1"/>
    </source>
</evidence>
<feature type="compositionally biased region" description="Acidic residues" evidence="2">
    <location>
        <begin position="243"/>
        <end position="261"/>
    </location>
</feature>
<dbReference type="Proteomes" id="UP000275267">
    <property type="component" value="Unassembled WGS sequence"/>
</dbReference>
<evidence type="ECO:0000313" key="5">
    <source>
        <dbReference type="Proteomes" id="UP000275267"/>
    </source>
</evidence>
<evidence type="ECO:0000256" key="1">
    <source>
        <dbReference type="PROSITE-ProRule" id="PRU00047"/>
    </source>
</evidence>
<name>A0A3L6TLR8_PANMI</name>
<dbReference type="PANTHER" id="PTHR31286">
    <property type="entry name" value="GLYCINE-RICH CELL WALL STRUCTURAL PROTEIN 1.8-LIKE"/>
    <property type="match status" value="1"/>
</dbReference>
<dbReference type="AlphaFoldDB" id="A0A3L6TLR8"/>
<dbReference type="EMBL" id="PQIB02000001">
    <property type="protein sequence ID" value="RLN39814.1"/>
    <property type="molecule type" value="Genomic_DNA"/>
</dbReference>
<organism evidence="4 5">
    <name type="scientific">Panicum miliaceum</name>
    <name type="common">Proso millet</name>
    <name type="synonym">Broomcorn millet</name>
    <dbReference type="NCBI Taxonomy" id="4540"/>
    <lineage>
        <taxon>Eukaryota</taxon>
        <taxon>Viridiplantae</taxon>
        <taxon>Streptophyta</taxon>
        <taxon>Embryophyta</taxon>
        <taxon>Tracheophyta</taxon>
        <taxon>Spermatophyta</taxon>
        <taxon>Magnoliopsida</taxon>
        <taxon>Liliopsida</taxon>
        <taxon>Poales</taxon>
        <taxon>Poaceae</taxon>
        <taxon>PACMAD clade</taxon>
        <taxon>Panicoideae</taxon>
        <taxon>Panicodae</taxon>
        <taxon>Paniceae</taxon>
        <taxon>Panicinae</taxon>
        <taxon>Panicum</taxon>
        <taxon>Panicum sect. Panicum</taxon>
    </lineage>
</organism>
<dbReference type="PROSITE" id="PS50158">
    <property type="entry name" value="ZF_CCHC"/>
    <property type="match status" value="1"/>
</dbReference>
<accession>A0A3L6TLR8</accession>
<feature type="region of interest" description="Disordered" evidence="2">
    <location>
        <begin position="240"/>
        <end position="267"/>
    </location>
</feature>
<dbReference type="OrthoDB" id="696115at2759"/>
<dbReference type="InterPro" id="IPR025558">
    <property type="entry name" value="DUF4283"/>
</dbReference>
<proteinExistence type="predicted"/>
<reference evidence="5" key="1">
    <citation type="journal article" date="2019" name="Nat. Commun.">
        <title>The genome of broomcorn millet.</title>
        <authorList>
            <person name="Zou C."/>
            <person name="Miki D."/>
            <person name="Li D."/>
            <person name="Tang Q."/>
            <person name="Xiao L."/>
            <person name="Rajput S."/>
            <person name="Deng P."/>
            <person name="Jia W."/>
            <person name="Huang R."/>
            <person name="Zhang M."/>
            <person name="Sun Y."/>
            <person name="Hu J."/>
            <person name="Fu X."/>
            <person name="Schnable P.S."/>
            <person name="Li F."/>
            <person name="Zhang H."/>
            <person name="Feng B."/>
            <person name="Zhu X."/>
            <person name="Liu R."/>
            <person name="Schnable J.C."/>
            <person name="Zhu J.-K."/>
            <person name="Zhang H."/>
        </authorList>
    </citation>
    <scope>NUCLEOTIDE SEQUENCE [LARGE SCALE GENOMIC DNA]</scope>
</reference>
<sequence>MAEKVAGTGSGGTIENQLMVANLELAGDDQGVENRKEEIPMDRINDEEGGAAGEEEEEFDFDPSEHAQAEGPRWFAMARFYSSHSMRGLFDEMGVAWRLVEPIPVRKLEDNRFILEFPSEETLNFVINGGPWRHKGDALIVVAYDGVSRPSEVQFYDVPATLMSHAFTEVLAKKVSRKVLEVWGPIKNFLRARVAFPLDEPIKPVVEAKVKEFGAMLFDVRYENVPYFFFQCGRLGHAKRECPEEEEDDEEEADGELNPEEEILKRR</sequence>
<feature type="domain" description="CCHC-type" evidence="3">
    <location>
        <begin position="230"/>
        <end position="244"/>
    </location>
</feature>
<keyword evidence="1" id="KW-0479">Metal-binding</keyword>
<feature type="compositionally biased region" description="Basic and acidic residues" evidence="2">
    <location>
        <begin position="32"/>
        <end position="46"/>
    </location>
</feature>
<evidence type="ECO:0000256" key="2">
    <source>
        <dbReference type="SAM" id="MobiDB-lite"/>
    </source>
</evidence>
<dbReference type="PANTHER" id="PTHR31286:SF134">
    <property type="entry name" value="OS01G0559450 PROTEIN"/>
    <property type="match status" value="1"/>
</dbReference>
<feature type="region of interest" description="Disordered" evidence="2">
    <location>
        <begin position="29"/>
        <end position="66"/>
    </location>
</feature>
<dbReference type="InterPro" id="IPR040256">
    <property type="entry name" value="At4g02000-like"/>
</dbReference>
<dbReference type="GO" id="GO:0008270">
    <property type="term" value="F:zinc ion binding"/>
    <property type="evidence" value="ECO:0007669"/>
    <property type="project" value="UniProtKB-KW"/>
</dbReference>
<comment type="caution">
    <text evidence="4">The sequence shown here is derived from an EMBL/GenBank/DDBJ whole genome shotgun (WGS) entry which is preliminary data.</text>
</comment>